<feature type="domain" description="C2H2-type" evidence="7">
    <location>
        <begin position="226"/>
        <end position="253"/>
    </location>
</feature>
<evidence type="ECO:0000256" key="4">
    <source>
        <dbReference type="ARBA" id="ARBA00022833"/>
    </source>
</evidence>
<dbReference type="OrthoDB" id="5960140at2759"/>
<name>A0A3M6TJ59_POCDA</name>
<dbReference type="InterPro" id="IPR036236">
    <property type="entry name" value="Znf_C2H2_sf"/>
</dbReference>
<evidence type="ECO:0000259" key="7">
    <source>
        <dbReference type="PROSITE" id="PS50157"/>
    </source>
</evidence>
<keyword evidence="1" id="KW-0479">Metal-binding</keyword>
<feature type="compositionally biased region" description="Polar residues" evidence="6">
    <location>
        <begin position="37"/>
        <end position="54"/>
    </location>
</feature>
<dbReference type="EMBL" id="RCHS01003501">
    <property type="protein sequence ID" value="RMX41361.1"/>
    <property type="molecule type" value="Genomic_DNA"/>
</dbReference>
<dbReference type="FunFam" id="3.30.160.60:FF:000340">
    <property type="entry name" value="zinc finger protein 473 isoform X1"/>
    <property type="match status" value="1"/>
</dbReference>
<keyword evidence="2" id="KW-0677">Repeat</keyword>
<dbReference type="GO" id="GO:0008270">
    <property type="term" value="F:zinc ion binding"/>
    <property type="evidence" value="ECO:0007669"/>
    <property type="project" value="UniProtKB-KW"/>
</dbReference>
<dbReference type="SMART" id="SM00355">
    <property type="entry name" value="ZnF_C2H2"/>
    <property type="match status" value="4"/>
</dbReference>
<feature type="domain" description="C2H2-type" evidence="7">
    <location>
        <begin position="254"/>
        <end position="281"/>
    </location>
</feature>
<evidence type="ECO:0000313" key="8">
    <source>
        <dbReference type="EMBL" id="RMX41361.1"/>
    </source>
</evidence>
<evidence type="ECO:0000256" key="6">
    <source>
        <dbReference type="SAM" id="MobiDB-lite"/>
    </source>
</evidence>
<dbReference type="AlphaFoldDB" id="A0A3M6TJ59"/>
<dbReference type="STRING" id="46731.A0A3M6TJ59"/>
<accession>A0A3M6TJ59</accession>
<dbReference type="Pfam" id="PF00096">
    <property type="entry name" value="zf-C2H2"/>
    <property type="match status" value="4"/>
</dbReference>
<dbReference type="FunFam" id="3.30.160.60:FF:000538">
    <property type="entry name" value="zinc finger protein 853"/>
    <property type="match status" value="1"/>
</dbReference>
<dbReference type="PROSITE" id="PS00028">
    <property type="entry name" value="ZINC_FINGER_C2H2_1"/>
    <property type="match status" value="4"/>
</dbReference>
<dbReference type="SUPFAM" id="SSF57667">
    <property type="entry name" value="beta-beta-alpha zinc fingers"/>
    <property type="match status" value="2"/>
</dbReference>
<feature type="compositionally biased region" description="Polar residues" evidence="6">
    <location>
        <begin position="73"/>
        <end position="83"/>
    </location>
</feature>
<organism evidence="8 9">
    <name type="scientific">Pocillopora damicornis</name>
    <name type="common">Cauliflower coral</name>
    <name type="synonym">Millepora damicornis</name>
    <dbReference type="NCBI Taxonomy" id="46731"/>
    <lineage>
        <taxon>Eukaryota</taxon>
        <taxon>Metazoa</taxon>
        <taxon>Cnidaria</taxon>
        <taxon>Anthozoa</taxon>
        <taxon>Hexacorallia</taxon>
        <taxon>Scleractinia</taxon>
        <taxon>Astrocoeniina</taxon>
        <taxon>Pocilloporidae</taxon>
        <taxon>Pocillopora</taxon>
    </lineage>
</organism>
<dbReference type="GO" id="GO:0000978">
    <property type="term" value="F:RNA polymerase II cis-regulatory region sequence-specific DNA binding"/>
    <property type="evidence" value="ECO:0007669"/>
    <property type="project" value="TreeGrafter"/>
</dbReference>
<sequence>MESRGLLKAAPVIVCHFQVGVQDQRGSMPRSFLVRARQTNSPSLEKCPDSNQQKLPEVKTEKGPSVEDKAFETGSSVTSSAKNSSLNLAQETYTPRIPLPTLPRRHGVEYFDSKFPFALPRALPFPPAPPSPLVLRPVPRYGGLSFPYSCPSLTVSPDPFAYRHFAQQSPFLQRGFTGQESFFAPARVTECRDPISNLGEFFGRQESVDSEDLTSGEPTSLKTKVYKCQECGKEFKRPSSLSTHKLIHSDHKPYSCSYCGKNFLRKSDMKKHTLMHTGVKPFQCKQCGKVFSQSSNMLTHMRRHTGIKPFPCKICGRRFYRKVDVRRHTMRHEYRSSLEDGNTK</sequence>
<dbReference type="GO" id="GO:0000981">
    <property type="term" value="F:DNA-binding transcription factor activity, RNA polymerase II-specific"/>
    <property type="evidence" value="ECO:0007669"/>
    <property type="project" value="TreeGrafter"/>
</dbReference>
<feature type="domain" description="C2H2-type" evidence="7">
    <location>
        <begin position="282"/>
        <end position="309"/>
    </location>
</feature>
<reference evidence="8 9" key="1">
    <citation type="journal article" date="2018" name="Sci. Rep.">
        <title>Comparative analysis of the Pocillopora damicornis genome highlights role of immune system in coral evolution.</title>
        <authorList>
            <person name="Cunning R."/>
            <person name="Bay R.A."/>
            <person name="Gillette P."/>
            <person name="Baker A.C."/>
            <person name="Traylor-Knowles N."/>
        </authorList>
    </citation>
    <scope>NUCLEOTIDE SEQUENCE [LARGE SCALE GENOMIC DNA]</scope>
    <source>
        <strain evidence="8">RSMAS</strain>
        <tissue evidence="8">Whole animal</tissue>
    </source>
</reference>
<dbReference type="FunFam" id="3.30.160.60:FF:000345">
    <property type="entry name" value="Zinc finger protein Gfi-1"/>
    <property type="match status" value="1"/>
</dbReference>
<evidence type="ECO:0000256" key="5">
    <source>
        <dbReference type="PROSITE-ProRule" id="PRU00042"/>
    </source>
</evidence>
<proteinExistence type="predicted"/>
<evidence type="ECO:0000313" key="9">
    <source>
        <dbReference type="Proteomes" id="UP000275408"/>
    </source>
</evidence>
<feature type="region of interest" description="Disordered" evidence="6">
    <location>
        <begin position="37"/>
        <end position="83"/>
    </location>
</feature>
<dbReference type="GO" id="GO:0005634">
    <property type="term" value="C:nucleus"/>
    <property type="evidence" value="ECO:0007669"/>
    <property type="project" value="UniProtKB-ARBA"/>
</dbReference>
<keyword evidence="4" id="KW-0862">Zinc</keyword>
<feature type="domain" description="C2H2-type" evidence="7">
    <location>
        <begin position="310"/>
        <end position="337"/>
    </location>
</feature>
<dbReference type="PROSITE" id="PS50157">
    <property type="entry name" value="ZINC_FINGER_C2H2_2"/>
    <property type="match status" value="4"/>
</dbReference>
<keyword evidence="9" id="KW-1185">Reference proteome</keyword>
<evidence type="ECO:0000256" key="3">
    <source>
        <dbReference type="ARBA" id="ARBA00022771"/>
    </source>
</evidence>
<protein>
    <recommendedName>
        <fullName evidence="7">C2H2-type domain-containing protein</fullName>
    </recommendedName>
</protein>
<comment type="caution">
    <text evidence="8">The sequence shown here is derived from an EMBL/GenBank/DDBJ whole genome shotgun (WGS) entry which is preliminary data.</text>
</comment>
<dbReference type="InterPro" id="IPR013087">
    <property type="entry name" value="Znf_C2H2_type"/>
</dbReference>
<dbReference type="PANTHER" id="PTHR23235:SF157">
    <property type="entry name" value="FEZ FAMILY ZINC FINGER PROTEIN 1"/>
    <property type="match status" value="1"/>
</dbReference>
<evidence type="ECO:0000256" key="2">
    <source>
        <dbReference type="ARBA" id="ARBA00022737"/>
    </source>
</evidence>
<evidence type="ECO:0000256" key="1">
    <source>
        <dbReference type="ARBA" id="ARBA00022723"/>
    </source>
</evidence>
<feature type="compositionally biased region" description="Basic and acidic residues" evidence="6">
    <location>
        <begin position="56"/>
        <end position="71"/>
    </location>
</feature>
<dbReference type="Proteomes" id="UP000275408">
    <property type="component" value="Unassembled WGS sequence"/>
</dbReference>
<dbReference type="FunFam" id="3.30.160.60:FF:000100">
    <property type="entry name" value="Zinc finger 45-like"/>
    <property type="match status" value="1"/>
</dbReference>
<gene>
    <name evidence="8" type="ORF">pdam_00012763</name>
</gene>
<keyword evidence="3 5" id="KW-0863">Zinc-finger</keyword>
<dbReference type="Gene3D" id="3.30.160.60">
    <property type="entry name" value="Classic Zinc Finger"/>
    <property type="match status" value="4"/>
</dbReference>
<dbReference type="PANTHER" id="PTHR23235">
    <property type="entry name" value="KRUEPPEL-LIKE TRANSCRIPTION FACTOR"/>
    <property type="match status" value="1"/>
</dbReference>